<dbReference type="eggNOG" id="COG1510">
    <property type="taxonomic scope" value="Bacteria"/>
</dbReference>
<dbReference type="STRING" id="446470.Snas_1076"/>
<dbReference type="PANTHER" id="PTHR10948">
    <property type="entry name" value="TRANSPOSASE"/>
    <property type="match status" value="1"/>
</dbReference>
<feature type="region of interest" description="Disordered" evidence="1">
    <location>
        <begin position="33"/>
        <end position="86"/>
    </location>
</feature>
<evidence type="ECO:0008006" key="6">
    <source>
        <dbReference type="Google" id="ProtNLM"/>
    </source>
</evidence>
<dbReference type="EMBL" id="CP001778">
    <property type="protein sequence ID" value="ADD40786.1"/>
    <property type="molecule type" value="Genomic_DNA"/>
</dbReference>
<dbReference type="Pfam" id="PF13936">
    <property type="entry name" value="HTH_38"/>
    <property type="match status" value="1"/>
</dbReference>
<dbReference type="InterPro" id="IPR051917">
    <property type="entry name" value="Transposase-Integrase"/>
</dbReference>
<gene>
    <name evidence="4" type="ordered locus">Snas_1076</name>
</gene>
<feature type="compositionally biased region" description="Basic and acidic residues" evidence="1">
    <location>
        <begin position="41"/>
        <end position="62"/>
    </location>
</feature>
<dbReference type="GO" id="GO:0032196">
    <property type="term" value="P:transposition"/>
    <property type="evidence" value="ECO:0007669"/>
    <property type="project" value="TreeGrafter"/>
</dbReference>
<name>D3QA74_STANL</name>
<dbReference type="HOGENOM" id="CLU_078983_0_0_11"/>
<dbReference type="Proteomes" id="UP000000844">
    <property type="component" value="Chromosome"/>
</dbReference>
<dbReference type="eggNOG" id="COG2826">
    <property type="taxonomic scope" value="Bacteria"/>
</dbReference>
<dbReference type="OrthoDB" id="67158at2"/>
<dbReference type="PANTHER" id="PTHR10948:SF23">
    <property type="entry name" value="TRANSPOSASE INSI FOR INSERTION SEQUENCE ELEMENT IS30A-RELATED"/>
    <property type="match status" value="1"/>
</dbReference>
<evidence type="ECO:0000256" key="1">
    <source>
        <dbReference type="SAM" id="MobiDB-lite"/>
    </source>
</evidence>
<organism evidence="4 5">
    <name type="scientific">Stackebrandtia nassauensis (strain DSM 44728 / CIP 108903 / NRRL B-16338 / NBRC 102104 / LLR-40K-21)</name>
    <dbReference type="NCBI Taxonomy" id="446470"/>
    <lineage>
        <taxon>Bacteria</taxon>
        <taxon>Bacillati</taxon>
        <taxon>Actinomycetota</taxon>
        <taxon>Actinomycetes</taxon>
        <taxon>Glycomycetales</taxon>
        <taxon>Glycomycetaceae</taxon>
        <taxon>Stackebrandtia</taxon>
    </lineage>
</organism>
<feature type="domain" description="HTH marR-type" evidence="2">
    <location>
        <begin position="104"/>
        <end position="164"/>
    </location>
</feature>
<dbReference type="KEGG" id="sna:Snas_1076"/>
<feature type="compositionally biased region" description="Basic and acidic residues" evidence="1">
    <location>
        <begin position="75"/>
        <end position="86"/>
    </location>
</feature>
<dbReference type="RefSeq" id="WP_013016357.1">
    <property type="nucleotide sequence ID" value="NC_013947.1"/>
</dbReference>
<dbReference type="Gene3D" id="1.10.10.10">
    <property type="entry name" value="Winged helix-like DNA-binding domain superfamily/Winged helix DNA-binding domain"/>
    <property type="match status" value="1"/>
</dbReference>
<dbReference type="InterPro" id="IPR036388">
    <property type="entry name" value="WH-like_DNA-bd_sf"/>
</dbReference>
<dbReference type="GO" id="GO:0003700">
    <property type="term" value="F:DNA-binding transcription factor activity"/>
    <property type="evidence" value="ECO:0007669"/>
    <property type="project" value="InterPro"/>
</dbReference>
<protein>
    <recommendedName>
        <fullName evidence="6">Transcriptional regulator, MarR family</fullName>
    </recommendedName>
</protein>
<accession>D3QA74</accession>
<reference evidence="4 5" key="1">
    <citation type="journal article" date="2009" name="Stand. Genomic Sci.">
        <title>Complete genome sequence of Stackebrandtia nassauensis type strain (LLR-40K-21).</title>
        <authorList>
            <person name="Munk C."/>
            <person name="Lapidus A."/>
            <person name="Copeland A."/>
            <person name="Jando M."/>
            <person name="Mayilraj S."/>
            <person name="Glavina Del Rio T."/>
            <person name="Nolan M."/>
            <person name="Chen F."/>
            <person name="Lucas S."/>
            <person name="Tice H."/>
            <person name="Cheng J.F."/>
            <person name="Han C."/>
            <person name="Detter J.C."/>
            <person name="Bruce D."/>
            <person name="Goodwin L."/>
            <person name="Chain P."/>
            <person name="Pitluck S."/>
            <person name="Goker M."/>
            <person name="Ovchinikova G."/>
            <person name="Pati A."/>
            <person name="Ivanova N."/>
            <person name="Mavromatis K."/>
            <person name="Chen A."/>
            <person name="Palaniappan K."/>
            <person name="Land M."/>
            <person name="Hauser L."/>
            <person name="Chang Y.J."/>
            <person name="Jeffries C.D."/>
            <person name="Bristow J."/>
            <person name="Eisen J.A."/>
            <person name="Markowitz V."/>
            <person name="Hugenholtz P."/>
            <person name="Kyrpides N.C."/>
            <person name="Klenk H.P."/>
        </authorList>
    </citation>
    <scope>NUCLEOTIDE SEQUENCE [LARGE SCALE GENOMIC DNA]</scope>
    <source>
        <strain evidence="5">DSM 44728 / CIP 108903 / NRRL B-16338 / NBRC 102104 / LLR-40K-21</strain>
    </source>
</reference>
<proteinExistence type="predicted"/>
<dbReference type="GO" id="GO:0005829">
    <property type="term" value="C:cytosol"/>
    <property type="evidence" value="ECO:0007669"/>
    <property type="project" value="TreeGrafter"/>
</dbReference>
<dbReference type="InterPro" id="IPR000835">
    <property type="entry name" value="HTH_MarR-typ"/>
</dbReference>
<dbReference type="GO" id="GO:0004803">
    <property type="term" value="F:transposase activity"/>
    <property type="evidence" value="ECO:0007669"/>
    <property type="project" value="TreeGrafter"/>
</dbReference>
<dbReference type="Pfam" id="PF12802">
    <property type="entry name" value="MarR_2"/>
    <property type="match status" value="1"/>
</dbReference>
<evidence type="ECO:0000313" key="4">
    <source>
        <dbReference type="EMBL" id="ADD40786.1"/>
    </source>
</evidence>
<sequence length="239" mass="26827">MPGGRLTPTDRRLIADGLAEGLGYAEIARRLDRPTSTISREVARNGGRDGYRAELAQHDTGRRAHRAAPVPSSPRPRDDGDYRRDPAAVRDFRKRYTAMMADMGLPPITAGVLVSVLITDEPYLTSADLVDQLGISAASVSKAVAYLEPLGLLRRERVPGERRERYLVDESWFQGWSRTVELHTRWASAAGEGAEIFGPRTPAGARLAEMAEFTRFLRDALARELVRWQEMRRRDRSRD</sequence>
<evidence type="ECO:0000259" key="2">
    <source>
        <dbReference type="Pfam" id="PF12802"/>
    </source>
</evidence>
<keyword evidence="5" id="KW-1185">Reference proteome</keyword>
<dbReference type="AlphaFoldDB" id="D3QA74"/>
<dbReference type="SUPFAM" id="SSF46785">
    <property type="entry name" value="Winged helix' DNA-binding domain"/>
    <property type="match status" value="1"/>
</dbReference>
<evidence type="ECO:0000259" key="3">
    <source>
        <dbReference type="Pfam" id="PF13936"/>
    </source>
</evidence>
<evidence type="ECO:0000313" key="5">
    <source>
        <dbReference type="Proteomes" id="UP000000844"/>
    </source>
</evidence>
<feature type="domain" description="Transposase IS30-like HTH" evidence="3">
    <location>
        <begin position="5"/>
        <end position="45"/>
    </location>
</feature>
<dbReference type="InterPro" id="IPR036390">
    <property type="entry name" value="WH_DNA-bd_sf"/>
</dbReference>
<dbReference type="InterPro" id="IPR025246">
    <property type="entry name" value="IS30-like_HTH"/>
</dbReference>